<comment type="caution">
    <text evidence="2">The sequence shown here is derived from an EMBL/GenBank/DDBJ whole genome shotgun (WGS) entry which is preliminary data.</text>
</comment>
<sequence>MLEVLQVLAVLFFVLGTVPALAHALESPGKRRLDKDVYLAVQSIYHPGFTLAAGIGKAVGLIVLIVLLLSTPAGTVPFWLTLVAVLALVAMQAVYWTVTHPLDRHWMVAELHRRRDEHRHLAYRLLFGDAAATRTGLHVEPVPADWQPVRDRWEYSHVARAALAVVGLVALIIAVSG</sequence>
<name>A0ABR9KB56_9ACTN</name>
<feature type="transmembrane region" description="Helical" evidence="1">
    <location>
        <begin position="48"/>
        <end position="69"/>
    </location>
</feature>
<gene>
    <name evidence="2" type="ORF">H4W81_002028</name>
</gene>
<evidence type="ECO:0000256" key="1">
    <source>
        <dbReference type="SAM" id="Phobius"/>
    </source>
</evidence>
<keyword evidence="1" id="KW-0812">Transmembrane</keyword>
<dbReference type="RefSeq" id="WP_192774553.1">
    <property type="nucleotide sequence ID" value="NZ_BAAASY010000001.1"/>
</dbReference>
<proteinExistence type="predicted"/>
<dbReference type="EMBL" id="JADBEF010000001">
    <property type="protein sequence ID" value="MBE1559249.1"/>
    <property type="molecule type" value="Genomic_DNA"/>
</dbReference>
<reference evidence="2 3" key="1">
    <citation type="submission" date="2020-10" db="EMBL/GenBank/DDBJ databases">
        <title>Sequencing the genomes of 1000 actinobacteria strains.</title>
        <authorList>
            <person name="Klenk H.-P."/>
        </authorList>
    </citation>
    <scope>NUCLEOTIDE SEQUENCE [LARGE SCALE GENOMIC DNA]</scope>
    <source>
        <strain evidence="2 3">DSM 43748</strain>
    </source>
</reference>
<keyword evidence="3" id="KW-1185">Reference proteome</keyword>
<keyword evidence="1" id="KW-1133">Transmembrane helix</keyword>
<evidence type="ECO:0000313" key="2">
    <source>
        <dbReference type="EMBL" id="MBE1559249.1"/>
    </source>
</evidence>
<evidence type="ECO:0000313" key="3">
    <source>
        <dbReference type="Proteomes" id="UP000661607"/>
    </source>
</evidence>
<organism evidence="2 3">
    <name type="scientific">Nonomuraea africana</name>
    <dbReference type="NCBI Taxonomy" id="46171"/>
    <lineage>
        <taxon>Bacteria</taxon>
        <taxon>Bacillati</taxon>
        <taxon>Actinomycetota</taxon>
        <taxon>Actinomycetes</taxon>
        <taxon>Streptosporangiales</taxon>
        <taxon>Streptosporangiaceae</taxon>
        <taxon>Nonomuraea</taxon>
    </lineage>
</organism>
<accession>A0ABR9KB56</accession>
<keyword evidence="1" id="KW-0472">Membrane</keyword>
<feature type="transmembrane region" description="Helical" evidence="1">
    <location>
        <begin position="158"/>
        <end position="176"/>
    </location>
</feature>
<dbReference type="Proteomes" id="UP000661607">
    <property type="component" value="Unassembled WGS sequence"/>
</dbReference>
<protein>
    <submittedName>
        <fullName evidence="2">Transposase</fullName>
    </submittedName>
</protein>
<feature type="transmembrane region" description="Helical" evidence="1">
    <location>
        <begin position="76"/>
        <end position="98"/>
    </location>
</feature>